<evidence type="ECO:0000256" key="1">
    <source>
        <dbReference type="SAM" id="Phobius"/>
    </source>
</evidence>
<name>A0A3M7S058_BRAPC</name>
<evidence type="ECO:0000313" key="2">
    <source>
        <dbReference type="EMBL" id="RNA29146.1"/>
    </source>
</evidence>
<dbReference type="Proteomes" id="UP000276133">
    <property type="component" value="Unassembled WGS sequence"/>
</dbReference>
<organism evidence="2 3">
    <name type="scientific">Brachionus plicatilis</name>
    <name type="common">Marine rotifer</name>
    <name type="synonym">Brachionus muelleri</name>
    <dbReference type="NCBI Taxonomy" id="10195"/>
    <lineage>
        <taxon>Eukaryota</taxon>
        <taxon>Metazoa</taxon>
        <taxon>Spiralia</taxon>
        <taxon>Gnathifera</taxon>
        <taxon>Rotifera</taxon>
        <taxon>Eurotatoria</taxon>
        <taxon>Monogononta</taxon>
        <taxon>Pseudotrocha</taxon>
        <taxon>Ploima</taxon>
        <taxon>Brachionidae</taxon>
        <taxon>Brachionus</taxon>
    </lineage>
</organism>
<sequence>MYNKLHLPPKYRGSFSIIYKNNSWLISTSPLLSSLQLIFSFNRSLLAKINIIYIFFIIQVLALLVKSYSKIVKASFKLNLFHLNIHEESSDMNSQLKLYLIMKKGLKLMKKNFYQTWAKSSQDI</sequence>
<comment type="caution">
    <text evidence="2">The sequence shown here is derived from an EMBL/GenBank/DDBJ whole genome shotgun (WGS) entry which is preliminary data.</text>
</comment>
<evidence type="ECO:0000313" key="3">
    <source>
        <dbReference type="Proteomes" id="UP000276133"/>
    </source>
</evidence>
<proteinExistence type="predicted"/>
<evidence type="ECO:0008006" key="4">
    <source>
        <dbReference type="Google" id="ProtNLM"/>
    </source>
</evidence>
<dbReference type="EMBL" id="REGN01002274">
    <property type="protein sequence ID" value="RNA29146.1"/>
    <property type="molecule type" value="Genomic_DNA"/>
</dbReference>
<protein>
    <recommendedName>
        <fullName evidence="4">Transmembrane protein</fullName>
    </recommendedName>
</protein>
<reference evidence="2 3" key="1">
    <citation type="journal article" date="2018" name="Sci. Rep.">
        <title>Genomic signatures of local adaptation to the degree of environmental predictability in rotifers.</title>
        <authorList>
            <person name="Franch-Gras L."/>
            <person name="Hahn C."/>
            <person name="Garcia-Roger E.M."/>
            <person name="Carmona M.J."/>
            <person name="Serra M."/>
            <person name="Gomez A."/>
        </authorList>
    </citation>
    <scope>NUCLEOTIDE SEQUENCE [LARGE SCALE GENOMIC DNA]</scope>
    <source>
        <strain evidence="2">HYR1</strain>
    </source>
</reference>
<feature type="transmembrane region" description="Helical" evidence="1">
    <location>
        <begin position="45"/>
        <end position="65"/>
    </location>
</feature>
<accession>A0A3M7S058</accession>
<gene>
    <name evidence="2" type="ORF">BpHYR1_003514</name>
</gene>
<keyword evidence="1" id="KW-1133">Transmembrane helix</keyword>
<keyword evidence="1" id="KW-0812">Transmembrane</keyword>
<keyword evidence="1" id="KW-0472">Membrane</keyword>
<dbReference type="AlphaFoldDB" id="A0A3M7S058"/>
<keyword evidence="3" id="KW-1185">Reference proteome</keyword>